<keyword evidence="4" id="KW-1003">Cell membrane</keyword>
<evidence type="ECO:0000256" key="6">
    <source>
        <dbReference type="ARBA" id="ARBA00022692"/>
    </source>
</evidence>
<dbReference type="GO" id="GO:0098797">
    <property type="term" value="C:plasma membrane protein complex"/>
    <property type="evidence" value="ECO:0007669"/>
    <property type="project" value="TreeGrafter"/>
</dbReference>
<dbReference type="GO" id="GO:0031992">
    <property type="term" value="F:energy transducer activity"/>
    <property type="evidence" value="ECO:0007669"/>
    <property type="project" value="TreeGrafter"/>
</dbReference>
<keyword evidence="3" id="KW-0813">Transport</keyword>
<evidence type="ECO:0000256" key="4">
    <source>
        <dbReference type="ARBA" id="ARBA00022475"/>
    </source>
</evidence>
<evidence type="ECO:0000256" key="10">
    <source>
        <dbReference type="SAM" id="MobiDB-lite"/>
    </source>
</evidence>
<comment type="similarity">
    <text evidence="2">Belongs to the TonB family.</text>
</comment>
<dbReference type="RefSeq" id="WP_012466487.1">
    <property type="nucleotide sequence ID" value="NC_010803.1"/>
</dbReference>
<evidence type="ECO:0000313" key="13">
    <source>
        <dbReference type="Proteomes" id="UP000008841"/>
    </source>
</evidence>
<dbReference type="HOGENOM" id="CLU_1259572_0_0_10"/>
<dbReference type="Gene3D" id="3.30.1150.10">
    <property type="match status" value="1"/>
</dbReference>
<keyword evidence="8" id="KW-1133">Transmembrane helix</keyword>
<dbReference type="AlphaFoldDB" id="B3EDI7"/>
<evidence type="ECO:0000313" key="12">
    <source>
        <dbReference type="EMBL" id="ACD90612.1"/>
    </source>
</evidence>
<evidence type="ECO:0000256" key="8">
    <source>
        <dbReference type="ARBA" id="ARBA00022989"/>
    </source>
</evidence>
<sequence length="219" mass="23730">MKMQRIRQSVFALSTLIHLAILIPILQMQHQEKRSSEPCITFSIKTAVASQQEQPCPPEKPLPVKPERPEKVPIKQKTAKSTEKQIPAPLTPAPSSSGDSPPLTRQEFPAVVSSPAIPPQETPAPQSGKYLSIVRTRIETKKHYPPFSRNLQHEGTVTVNVTIGTSGAIISAAIIRSSGYASLDKAALEAVRKAGPFPSPTAYGLGQMSISVPLVFRLI</sequence>
<organism evidence="12 13">
    <name type="scientific">Chlorobium limicola (strain DSM 245 / NBRC 103803 / 6330)</name>
    <dbReference type="NCBI Taxonomy" id="290315"/>
    <lineage>
        <taxon>Bacteria</taxon>
        <taxon>Pseudomonadati</taxon>
        <taxon>Chlorobiota</taxon>
        <taxon>Chlorobiia</taxon>
        <taxon>Chlorobiales</taxon>
        <taxon>Chlorobiaceae</taxon>
        <taxon>Chlorobium/Pelodictyon group</taxon>
        <taxon>Chlorobium</taxon>
    </lineage>
</organism>
<evidence type="ECO:0000256" key="9">
    <source>
        <dbReference type="ARBA" id="ARBA00023136"/>
    </source>
</evidence>
<evidence type="ECO:0000256" key="1">
    <source>
        <dbReference type="ARBA" id="ARBA00004383"/>
    </source>
</evidence>
<feature type="compositionally biased region" description="Pro residues" evidence="10">
    <location>
        <begin position="55"/>
        <end position="64"/>
    </location>
</feature>
<dbReference type="Proteomes" id="UP000008841">
    <property type="component" value="Chromosome"/>
</dbReference>
<dbReference type="InterPro" id="IPR037682">
    <property type="entry name" value="TonB_C"/>
</dbReference>
<feature type="domain" description="TonB C-terminal" evidence="11">
    <location>
        <begin position="129"/>
        <end position="219"/>
    </location>
</feature>
<keyword evidence="5" id="KW-0997">Cell inner membrane</keyword>
<evidence type="ECO:0000256" key="5">
    <source>
        <dbReference type="ARBA" id="ARBA00022519"/>
    </source>
</evidence>
<comment type="subcellular location">
    <subcellularLocation>
        <location evidence="1">Cell inner membrane</location>
        <topology evidence="1">Single-pass membrane protein</topology>
        <orientation evidence="1">Periplasmic side</orientation>
    </subcellularLocation>
</comment>
<dbReference type="NCBIfam" id="TIGR01352">
    <property type="entry name" value="tonB_Cterm"/>
    <property type="match status" value="1"/>
</dbReference>
<dbReference type="KEGG" id="cli:Clim_1564"/>
<proteinExistence type="inferred from homology"/>
<dbReference type="PANTHER" id="PTHR33446">
    <property type="entry name" value="PROTEIN TONB-RELATED"/>
    <property type="match status" value="1"/>
</dbReference>
<dbReference type="Pfam" id="PF03544">
    <property type="entry name" value="TonB_C"/>
    <property type="match status" value="1"/>
</dbReference>
<evidence type="ECO:0000256" key="3">
    <source>
        <dbReference type="ARBA" id="ARBA00022448"/>
    </source>
</evidence>
<keyword evidence="7" id="KW-0653">Protein transport</keyword>
<reference evidence="12 13" key="1">
    <citation type="submission" date="2008-05" db="EMBL/GenBank/DDBJ databases">
        <title>Complete sequence of Chlorobium limicola DSM 245.</title>
        <authorList>
            <consortium name="US DOE Joint Genome Institute"/>
            <person name="Lucas S."/>
            <person name="Copeland A."/>
            <person name="Lapidus A."/>
            <person name="Glavina del Rio T."/>
            <person name="Dalin E."/>
            <person name="Tice H."/>
            <person name="Bruce D."/>
            <person name="Goodwin L."/>
            <person name="Pitluck S."/>
            <person name="Schmutz J."/>
            <person name="Larimer F."/>
            <person name="Land M."/>
            <person name="Hauser L."/>
            <person name="Kyrpides N."/>
            <person name="Ovchinnikova G."/>
            <person name="Zhao F."/>
            <person name="Li T."/>
            <person name="Liu Z."/>
            <person name="Overmann J."/>
            <person name="Bryant D.A."/>
            <person name="Richardson P."/>
        </authorList>
    </citation>
    <scope>NUCLEOTIDE SEQUENCE [LARGE SCALE GENOMIC DNA]</scope>
    <source>
        <strain evidence="13">DSM 245 / NBRC 103803 / 6330</strain>
    </source>
</reference>
<dbReference type="InterPro" id="IPR051045">
    <property type="entry name" value="TonB-dependent_transducer"/>
</dbReference>
<evidence type="ECO:0000256" key="7">
    <source>
        <dbReference type="ARBA" id="ARBA00022927"/>
    </source>
</evidence>
<dbReference type="EMBL" id="CP001097">
    <property type="protein sequence ID" value="ACD90612.1"/>
    <property type="molecule type" value="Genomic_DNA"/>
</dbReference>
<dbReference type="GO" id="GO:0015031">
    <property type="term" value="P:protein transport"/>
    <property type="evidence" value="ECO:0007669"/>
    <property type="project" value="UniProtKB-KW"/>
</dbReference>
<accession>B3EDI7</accession>
<protein>
    <submittedName>
        <fullName evidence="12">TonB family protein</fullName>
    </submittedName>
</protein>
<dbReference type="PROSITE" id="PS52015">
    <property type="entry name" value="TONB_CTD"/>
    <property type="match status" value="1"/>
</dbReference>
<gene>
    <name evidence="12" type="ordered locus">Clim_1564</name>
</gene>
<keyword evidence="9" id="KW-0472">Membrane</keyword>
<dbReference type="SUPFAM" id="SSF74653">
    <property type="entry name" value="TolA/TonB C-terminal domain"/>
    <property type="match status" value="1"/>
</dbReference>
<name>B3EDI7_CHLL2</name>
<dbReference type="PANTHER" id="PTHR33446:SF2">
    <property type="entry name" value="PROTEIN TONB"/>
    <property type="match status" value="1"/>
</dbReference>
<dbReference type="STRING" id="290315.Clim_1564"/>
<feature type="region of interest" description="Disordered" evidence="10">
    <location>
        <begin position="48"/>
        <end position="106"/>
    </location>
</feature>
<dbReference type="InterPro" id="IPR006260">
    <property type="entry name" value="TonB/TolA_C"/>
</dbReference>
<evidence type="ECO:0000256" key="2">
    <source>
        <dbReference type="ARBA" id="ARBA00006555"/>
    </source>
</evidence>
<dbReference type="GO" id="GO:0055085">
    <property type="term" value="P:transmembrane transport"/>
    <property type="evidence" value="ECO:0007669"/>
    <property type="project" value="InterPro"/>
</dbReference>
<dbReference type="OrthoDB" id="598509at2"/>
<evidence type="ECO:0000259" key="11">
    <source>
        <dbReference type="PROSITE" id="PS52015"/>
    </source>
</evidence>
<dbReference type="eggNOG" id="COG0810">
    <property type="taxonomic scope" value="Bacteria"/>
</dbReference>
<keyword evidence="6" id="KW-0812">Transmembrane</keyword>